<dbReference type="SMART" id="SM00248">
    <property type="entry name" value="ANK"/>
    <property type="match status" value="3"/>
</dbReference>
<dbReference type="InterPro" id="IPR002110">
    <property type="entry name" value="Ankyrin_rpt"/>
</dbReference>
<gene>
    <name evidence="7" type="ORF">MUK42_21302</name>
</gene>
<dbReference type="InterPro" id="IPR013083">
    <property type="entry name" value="Znf_RING/FYVE/PHD"/>
</dbReference>
<keyword evidence="8" id="KW-1185">Reference proteome</keyword>
<dbReference type="PROSITE" id="PS50088">
    <property type="entry name" value="ANK_REPEAT"/>
    <property type="match status" value="2"/>
</dbReference>
<evidence type="ECO:0000256" key="5">
    <source>
        <dbReference type="SAM" id="MobiDB-lite"/>
    </source>
</evidence>
<dbReference type="Pfam" id="PF13920">
    <property type="entry name" value="zf-C3HC4_3"/>
    <property type="match status" value="1"/>
</dbReference>
<dbReference type="PANTHER" id="PTHR24166">
    <property type="entry name" value="ROLLING PEBBLES, ISOFORM B"/>
    <property type="match status" value="1"/>
</dbReference>
<feature type="region of interest" description="Disordered" evidence="5">
    <location>
        <begin position="436"/>
        <end position="455"/>
    </location>
</feature>
<dbReference type="SUPFAM" id="SSF57850">
    <property type="entry name" value="RING/U-box"/>
    <property type="match status" value="1"/>
</dbReference>
<dbReference type="AlphaFoldDB" id="A0A9E7FVD6"/>
<keyword evidence="4" id="KW-0862">Zinc</keyword>
<sequence length="511" mass="55027">MGARQSKEELLYQQVNYGNIEGIRALHSQGAGLEWMDKEGKTPLIVACLRHDLLPVAKALIEMGANVNVYRPGCHAGTPLHHAAKKGLEQTVHLVISNGANPFIMNDDCHTALDLAREKGHINVVRAIENRVSLFAGWLREVHGPGFLEALARQLLTWKIWVVVVPGDARNPTRPLKFELAIYSDLQTAKPRTVIQLWNVRIEEPKFNQADPAVIIVDKATRARYKFLSAYEGDKQQLQWFFSACQGIPQVMDSIPAMPTGTSVLSPPQVISHASTQSTAAPTSNPEDIELEMAINASTQTAIAEGMPPRLQSDPQTSNTNGWGSSPDNSSYNGWGTPDVDVPSKVNGQVLMNEPSTSNGWAVPEVRLNTNASQPYVPSPDTPVVQSSQGAPSTQVVPSAPPLTADTFYDGPIHYPSIDCSPIDLSMPAVKTASRTAEAKDSSTSSLSKTGGSSSTAGCCVICLDAPVEGACIPCGHMAGCMSCLTEIEAKNWGCPVCRTKINQIIKLYAV</sequence>
<dbReference type="SMART" id="SM00184">
    <property type="entry name" value="RING"/>
    <property type="match status" value="1"/>
</dbReference>
<feature type="repeat" description="ANK" evidence="3">
    <location>
        <begin position="39"/>
        <end position="72"/>
    </location>
</feature>
<dbReference type="EMBL" id="CP097507">
    <property type="protein sequence ID" value="URE01607.1"/>
    <property type="molecule type" value="Genomic_DNA"/>
</dbReference>
<feature type="repeat" description="ANK" evidence="3">
    <location>
        <begin position="75"/>
        <end position="107"/>
    </location>
</feature>
<dbReference type="InterPro" id="IPR001841">
    <property type="entry name" value="Znf_RING"/>
</dbReference>
<dbReference type="PROSITE" id="PS50089">
    <property type="entry name" value="ZF_RING_2"/>
    <property type="match status" value="1"/>
</dbReference>
<dbReference type="GO" id="GO:0008270">
    <property type="term" value="F:zinc ion binding"/>
    <property type="evidence" value="ECO:0007669"/>
    <property type="project" value="UniProtKB-KW"/>
</dbReference>
<dbReference type="SUPFAM" id="SSF48403">
    <property type="entry name" value="Ankyrin repeat"/>
    <property type="match status" value="1"/>
</dbReference>
<dbReference type="InterPro" id="IPR036770">
    <property type="entry name" value="Ankyrin_rpt-contain_sf"/>
</dbReference>
<evidence type="ECO:0000256" key="4">
    <source>
        <dbReference type="PROSITE-ProRule" id="PRU00175"/>
    </source>
</evidence>
<feature type="domain" description="RING-type" evidence="6">
    <location>
        <begin position="460"/>
        <end position="499"/>
    </location>
</feature>
<evidence type="ECO:0000313" key="7">
    <source>
        <dbReference type="EMBL" id="URE01607.1"/>
    </source>
</evidence>
<organism evidence="7 8">
    <name type="scientific">Musa troglodytarum</name>
    <name type="common">fe'i banana</name>
    <dbReference type="NCBI Taxonomy" id="320322"/>
    <lineage>
        <taxon>Eukaryota</taxon>
        <taxon>Viridiplantae</taxon>
        <taxon>Streptophyta</taxon>
        <taxon>Embryophyta</taxon>
        <taxon>Tracheophyta</taxon>
        <taxon>Spermatophyta</taxon>
        <taxon>Magnoliopsida</taxon>
        <taxon>Liliopsida</taxon>
        <taxon>Zingiberales</taxon>
        <taxon>Musaceae</taxon>
        <taxon>Musa</taxon>
    </lineage>
</organism>
<proteinExistence type="predicted"/>
<feature type="compositionally biased region" description="Polar residues" evidence="5">
    <location>
        <begin position="384"/>
        <end position="397"/>
    </location>
</feature>
<evidence type="ECO:0000256" key="3">
    <source>
        <dbReference type="PROSITE-ProRule" id="PRU00023"/>
    </source>
</evidence>
<dbReference type="CDD" id="cd23129">
    <property type="entry name" value="RING-HC_XBAT35-like"/>
    <property type="match status" value="1"/>
</dbReference>
<keyword evidence="4" id="KW-0863">Zinc-finger</keyword>
<dbReference type="Gene3D" id="3.30.40.10">
    <property type="entry name" value="Zinc/RING finger domain, C3HC4 (zinc finger)"/>
    <property type="match status" value="1"/>
</dbReference>
<dbReference type="Gene3D" id="1.25.40.20">
    <property type="entry name" value="Ankyrin repeat-containing domain"/>
    <property type="match status" value="1"/>
</dbReference>
<dbReference type="OrthoDB" id="1711136at2759"/>
<feature type="region of interest" description="Disordered" evidence="5">
    <location>
        <begin position="307"/>
        <end position="338"/>
    </location>
</feature>
<feature type="compositionally biased region" description="Polar residues" evidence="5">
    <location>
        <begin position="313"/>
        <end position="334"/>
    </location>
</feature>
<reference evidence="7" key="1">
    <citation type="submission" date="2022-05" db="EMBL/GenBank/DDBJ databases">
        <title>The Musa troglodytarum L. genome provides insights into the mechanism of non-climacteric behaviour and enrichment of carotenoids.</title>
        <authorList>
            <person name="Wang J."/>
        </authorList>
    </citation>
    <scope>NUCLEOTIDE SEQUENCE</scope>
    <source>
        <tissue evidence="7">Leaf</tissue>
    </source>
</reference>
<evidence type="ECO:0000259" key="6">
    <source>
        <dbReference type="PROSITE" id="PS50089"/>
    </source>
</evidence>
<evidence type="ECO:0000313" key="8">
    <source>
        <dbReference type="Proteomes" id="UP001055439"/>
    </source>
</evidence>
<keyword evidence="2 3" id="KW-0040">ANK repeat</keyword>
<keyword evidence="4" id="KW-0479">Metal-binding</keyword>
<feature type="region of interest" description="Disordered" evidence="5">
    <location>
        <begin position="372"/>
        <end position="399"/>
    </location>
</feature>
<name>A0A9E7FVD6_9LILI</name>
<keyword evidence="1" id="KW-0677">Repeat</keyword>
<accession>A0A9E7FVD6</accession>
<dbReference type="Pfam" id="PF00023">
    <property type="entry name" value="Ank"/>
    <property type="match status" value="2"/>
</dbReference>
<evidence type="ECO:0000256" key="2">
    <source>
        <dbReference type="ARBA" id="ARBA00023043"/>
    </source>
</evidence>
<feature type="compositionally biased region" description="Low complexity" evidence="5">
    <location>
        <begin position="442"/>
        <end position="455"/>
    </location>
</feature>
<evidence type="ECO:0000256" key="1">
    <source>
        <dbReference type="ARBA" id="ARBA00022737"/>
    </source>
</evidence>
<dbReference type="Proteomes" id="UP001055439">
    <property type="component" value="Chromosome 5"/>
</dbReference>
<protein>
    <submittedName>
        <fullName evidence="7">Ankyrin repeat</fullName>
    </submittedName>
</protein>
<dbReference type="InterPro" id="IPR050889">
    <property type="entry name" value="Dendritic_Spine_Reg/Scaffold"/>
</dbReference>
<dbReference type="PANTHER" id="PTHR24166:SF45">
    <property type="entry name" value="E3 UBIQUITIN-PROTEIN LIGASE XBAT35"/>
    <property type="match status" value="1"/>
</dbReference>
<dbReference type="PROSITE" id="PS50297">
    <property type="entry name" value="ANK_REP_REGION"/>
    <property type="match status" value="2"/>
</dbReference>
<dbReference type="EMBL" id="CP097507">
    <property type="protein sequence ID" value="URE01608.1"/>
    <property type="molecule type" value="Genomic_DNA"/>
</dbReference>